<dbReference type="GO" id="GO:0008270">
    <property type="term" value="F:zinc ion binding"/>
    <property type="evidence" value="ECO:0007669"/>
    <property type="project" value="UniProtKB-KW"/>
</dbReference>
<feature type="domain" description="RING-type" evidence="5">
    <location>
        <begin position="276"/>
        <end position="382"/>
    </location>
</feature>
<dbReference type="InterPro" id="IPR018957">
    <property type="entry name" value="Znf_C3HC4_RING-type"/>
</dbReference>
<feature type="compositionally biased region" description="Low complexity" evidence="4">
    <location>
        <begin position="249"/>
        <end position="263"/>
    </location>
</feature>
<feature type="region of interest" description="Disordered" evidence="4">
    <location>
        <begin position="339"/>
        <end position="376"/>
    </location>
</feature>
<accession>A0A061B9D5</accession>
<evidence type="ECO:0000259" key="5">
    <source>
        <dbReference type="SMART" id="SM00184"/>
    </source>
</evidence>
<reference evidence="6" key="1">
    <citation type="journal article" date="2014" name="Genome Announc.">
        <title>Draft genome sequence of Rhodosporidium toruloides CECT1137, an oleaginous yeast of biotechnological interest.</title>
        <authorList>
            <person name="Morin N."/>
            <person name="Calcas X."/>
            <person name="Devillers H."/>
            <person name="Durrens P."/>
            <person name="Sherman D.J."/>
            <person name="Nicaud J.-M."/>
            <person name="Neuveglise C."/>
        </authorList>
    </citation>
    <scope>NUCLEOTIDE SEQUENCE</scope>
    <source>
        <strain evidence="6">CECT1137</strain>
    </source>
</reference>
<name>A0A061B9D5_RHOTO</name>
<feature type="region of interest" description="Disordered" evidence="4">
    <location>
        <begin position="1"/>
        <end position="195"/>
    </location>
</feature>
<protein>
    <submittedName>
        <fullName evidence="6">RHTO0S09e05116g1_1</fullName>
    </submittedName>
</protein>
<dbReference type="AlphaFoldDB" id="A0A061B9D5"/>
<dbReference type="GO" id="GO:0033768">
    <property type="term" value="C:SUMO-targeted ubiquitin ligase complex"/>
    <property type="evidence" value="ECO:0007669"/>
    <property type="project" value="TreeGrafter"/>
</dbReference>
<dbReference type="PANTHER" id="PTHR47094:SF1">
    <property type="entry name" value="RING-TYPE E3 UBIQUITIN TRANSFERASE"/>
    <property type="match status" value="1"/>
</dbReference>
<gene>
    <name evidence="6" type="ORF">RHTO0S_09e05116g</name>
</gene>
<dbReference type="GO" id="GO:0006511">
    <property type="term" value="P:ubiquitin-dependent protein catabolic process"/>
    <property type="evidence" value="ECO:0007669"/>
    <property type="project" value="TreeGrafter"/>
</dbReference>
<keyword evidence="1" id="KW-0479">Metal-binding</keyword>
<dbReference type="InterPro" id="IPR017907">
    <property type="entry name" value="Znf_RING_CS"/>
</dbReference>
<dbReference type="GO" id="GO:0140082">
    <property type="term" value="F:SUMO-ubiquitin ligase activity"/>
    <property type="evidence" value="ECO:0007669"/>
    <property type="project" value="TreeGrafter"/>
</dbReference>
<dbReference type="PROSITE" id="PS00518">
    <property type="entry name" value="ZF_RING_1"/>
    <property type="match status" value="1"/>
</dbReference>
<evidence type="ECO:0000256" key="4">
    <source>
        <dbReference type="SAM" id="MobiDB-lite"/>
    </source>
</evidence>
<proteinExistence type="predicted"/>
<feature type="region of interest" description="Disordered" evidence="4">
    <location>
        <begin position="230"/>
        <end position="263"/>
    </location>
</feature>
<dbReference type="GO" id="GO:0061630">
    <property type="term" value="F:ubiquitin protein ligase activity"/>
    <property type="evidence" value="ECO:0007669"/>
    <property type="project" value="InterPro"/>
</dbReference>
<dbReference type="SUPFAM" id="SSF57850">
    <property type="entry name" value="RING/U-box"/>
    <property type="match status" value="1"/>
</dbReference>
<dbReference type="InterPro" id="IPR001841">
    <property type="entry name" value="Znf_RING"/>
</dbReference>
<dbReference type="PANTHER" id="PTHR47094">
    <property type="entry name" value="ELFLESS, ISOFORM B"/>
    <property type="match status" value="1"/>
</dbReference>
<keyword evidence="3" id="KW-0862">Zinc</keyword>
<feature type="compositionally biased region" description="Basic and acidic residues" evidence="4">
    <location>
        <begin position="76"/>
        <end position="85"/>
    </location>
</feature>
<feature type="compositionally biased region" description="Low complexity" evidence="4">
    <location>
        <begin position="166"/>
        <end position="178"/>
    </location>
</feature>
<evidence type="ECO:0000313" key="6">
    <source>
        <dbReference type="EMBL" id="CDR44505.1"/>
    </source>
</evidence>
<organism evidence="6">
    <name type="scientific">Rhodotorula toruloides</name>
    <name type="common">Yeast</name>
    <name type="synonym">Rhodosporidium toruloides</name>
    <dbReference type="NCBI Taxonomy" id="5286"/>
    <lineage>
        <taxon>Eukaryota</taxon>
        <taxon>Fungi</taxon>
        <taxon>Dikarya</taxon>
        <taxon>Basidiomycota</taxon>
        <taxon>Pucciniomycotina</taxon>
        <taxon>Microbotryomycetes</taxon>
        <taxon>Sporidiobolales</taxon>
        <taxon>Sporidiobolaceae</taxon>
        <taxon>Rhodotorula</taxon>
    </lineage>
</organism>
<dbReference type="OrthoDB" id="2538464at2759"/>
<evidence type="ECO:0000256" key="3">
    <source>
        <dbReference type="ARBA" id="ARBA00022833"/>
    </source>
</evidence>
<dbReference type="InterPro" id="IPR013083">
    <property type="entry name" value="Znf_RING/FYVE/PHD"/>
</dbReference>
<feature type="compositionally biased region" description="Basic and acidic residues" evidence="4">
    <location>
        <begin position="230"/>
        <end position="240"/>
    </location>
</feature>
<feature type="compositionally biased region" description="Low complexity" evidence="4">
    <location>
        <begin position="99"/>
        <end position="115"/>
    </location>
</feature>
<feature type="compositionally biased region" description="Acidic residues" evidence="4">
    <location>
        <begin position="120"/>
        <end position="134"/>
    </location>
</feature>
<dbReference type="SMART" id="SM00184">
    <property type="entry name" value="RING"/>
    <property type="match status" value="1"/>
</dbReference>
<dbReference type="EMBL" id="LK052944">
    <property type="protein sequence ID" value="CDR44505.1"/>
    <property type="molecule type" value="Genomic_DNA"/>
</dbReference>
<evidence type="ECO:0000256" key="1">
    <source>
        <dbReference type="ARBA" id="ARBA00022723"/>
    </source>
</evidence>
<evidence type="ECO:0000256" key="2">
    <source>
        <dbReference type="ARBA" id="ARBA00022771"/>
    </source>
</evidence>
<dbReference type="Gene3D" id="3.30.40.10">
    <property type="entry name" value="Zinc/RING finger domain, C3HC4 (zinc finger)"/>
    <property type="match status" value="1"/>
</dbReference>
<dbReference type="Pfam" id="PF00097">
    <property type="entry name" value="zf-C3HC4"/>
    <property type="match status" value="1"/>
</dbReference>
<sequence>MSSRASSEAPAGLPHKRPRFDNSHDASPPRQPGVAGPSRASRRSEEPRSSSSGPGFAVEIPYKPCKRPRKRTASPDPRDSDREPSTGEDEAATARDGRVASTSRRTRSRSAVAAVKVDSDNEEEPSTAESDDEPVIASGSRTLPARSSRNAAPVLDLTDSGDEGFSSLSPGLASGSSSRPNPLANIDAPRPRLNIRPGDSLFSTLGVANDDDDDSLIFEDAAAVSAKRIEKGKGKGKARDASTSSVPLADSTTSANNAAATTADGERLPSLSHLTCPICFGPPAPLALTSCGHAFCAPCLHAALVAGPALTPPPAGTAGAGRGRGGRTGPMGEAARLFNTSTGARGRGRAARGGYAGRAPAHATEDEDDEGDPELNKHCPVCRTPLYGGWGKSLRGLVLRMAPVRR</sequence>
<feature type="compositionally biased region" description="Polar residues" evidence="4">
    <location>
        <begin position="139"/>
        <end position="150"/>
    </location>
</feature>
<dbReference type="InterPro" id="IPR049627">
    <property type="entry name" value="SLX8"/>
</dbReference>
<dbReference type="GO" id="GO:0032183">
    <property type="term" value="F:SUMO binding"/>
    <property type="evidence" value="ECO:0007669"/>
    <property type="project" value="TreeGrafter"/>
</dbReference>
<keyword evidence="2" id="KW-0863">Zinc-finger</keyword>